<gene>
    <name evidence="7" type="ORF">D3870_04490</name>
</gene>
<keyword evidence="8" id="KW-1185">Reference proteome</keyword>
<dbReference type="PANTHER" id="PTHR47151:SF2">
    <property type="entry name" value="AMINO ACID BINDING PROTEIN"/>
    <property type="match status" value="1"/>
</dbReference>
<evidence type="ECO:0000256" key="2">
    <source>
        <dbReference type="ARBA" id="ARBA00022448"/>
    </source>
</evidence>
<sequence length="381" mass="40083">MQVTTKMIPLAGALAFAFAGAAFAQEQVVKIGHVGPISGPIAHLGKDNENGARMAIEELNAKGLTIGGKKVKFELLAEDDAADPKQGTSAAQKLVDAKINGVIGHLNSGTTIPASKIYHDAGIPQISPSATNPKYTQQGFKTAFRVVANDGQLGGTLGRYAADKLGAKKVAVIDDRTAYGQGVADEFMKGAKAKGVQVVAQQYTNDKATDFNAILTAIKAKNPDVVFFGGMDAVAGPMLRQMKALGINAKFMGGDGVCTEGLIKLAGDALGEGQVVCAEAGGVEDAQKKGMEDFRAAYKKKFGTEVQIYAPYVYDATLVMVEAMKKANSTDPAKYLPELAKINYKGVTGQIVFDPKGDIKNGALTLYTYKGGKREQIAVVR</sequence>
<protein>
    <submittedName>
        <fullName evidence="7">Branched-chain amino acid ABC transporter substrate-binding protein</fullName>
    </submittedName>
</protein>
<evidence type="ECO:0000256" key="5">
    <source>
        <dbReference type="SAM" id="SignalP"/>
    </source>
</evidence>
<dbReference type="OrthoDB" id="9783240at2"/>
<evidence type="ECO:0000256" key="4">
    <source>
        <dbReference type="ARBA" id="ARBA00022970"/>
    </source>
</evidence>
<evidence type="ECO:0000313" key="7">
    <source>
        <dbReference type="EMBL" id="RJG05376.1"/>
    </source>
</evidence>
<evidence type="ECO:0000256" key="1">
    <source>
        <dbReference type="ARBA" id="ARBA00010062"/>
    </source>
</evidence>
<dbReference type="GO" id="GO:0006865">
    <property type="term" value="P:amino acid transport"/>
    <property type="evidence" value="ECO:0007669"/>
    <property type="project" value="UniProtKB-KW"/>
</dbReference>
<dbReference type="EMBL" id="QYUN01000002">
    <property type="protein sequence ID" value="RJG05376.1"/>
    <property type="molecule type" value="Genomic_DNA"/>
</dbReference>
<dbReference type="SUPFAM" id="SSF53822">
    <property type="entry name" value="Periplasmic binding protein-like I"/>
    <property type="match status" value="1"/>
</dbReference>
<evidence type="ECO:0000256" key="3">
    <source>
        <dbReference type="ARBA" id="ARBA00022729"/>
    </source>
</evidence>
<dbReference type="Proteomes" id="UP000285190">
    <property type="component" value="Unassembled WGS sequence"/>
</dbReference>
<feature type="chain" id="PRO_5019007144" evidence="5">
    <location>
        <begin position="25"/>
        <end position="381"/>
    </location>
</feature>
<name>A0A418WYT8_9BURK</name>
<dbReference type="Gene3D" id="3.40.50.2300">
    <property type="match status" value="2"/>
</dbReference>
<dbReference type="PANTHER" id="PTHR47151">
    <property type="entry name" value="LEU/ILE/VAL-BINDING ABC TRANSPORTER SUBUNIT"/>
    <property type="match status" value="1"/>
</dbReference>
<feature type="domain" description="Leucine-binding protein" evidence="6">
    <location>
        <begin position="29"/>
        <end position="372"/>
    </location>
</feature>
<keyword evidence="2" id="KW-0813">Transport</keyword>
<comment type="caution">
    <text evidence="7">The sequence shown here is derived from an EMBL/GenBank/DDBJ whole genome shotgun (WGS) entry which is preliminary data.</text>
</comment>
<dbReference type="CDD" id="cd06342">
    <property type="entry name" value="PBP1_ABC_LIVBP-like"/>
    <property type="match status" value="1"/>
</dbReference>
<keyword evidence="3 5" id="KW-0732">Signal</keyword>
<accession>A0A418WYT8</accession>
<proteinExistence type="inferred from homology"/>
<dbReference type="PRINTS" id="PR00337">
    <property type="entry name" value="LEUILEVALBP"/>
</dbReference>
<dbReference type="InterPro" id="IPR000709">
    <property type="entry name" value="Leu_Ile_Val-bd"/>
</dbReference>
<evidence type="ECO:0000259" key="6">
    <source>
        <dbReference type="Pfam" id="PF13458"/>
    </source>
</evidence>
<feature type="signal peptide" evidence="5">
    <location>
        <begin position="1"/>
        <end position="24"/>
    </location>
</feature>
<comment type="similarity">
    <text evidence="1">Belongs to the leucine-binding protein family.</text>
</comment>
<dbReference type="AlphaFoldDB" id="A0A418WYT8"/>
<evidence type="ECO:0000313" key="8">
    <source>
        <dbReference type="Proteomes" id="UP000285190"/>
    </source>
</evidence>
<keyword evidence="4" id="KW-0029">Amino-acid transport</keyword>
<dbReference type="InterPro" id="IPR028082">
    <property type="entry name" value="Peripla_BP_I"/>
</dbReference>
<dbReference type="Pfam" id="PF13458">
    <property type="entry name" value="Peripla_BP_6"/>
    <property type="match status" value="1"/>
</dbReference>
<organism evidence="7 8">
    <name type="scientific">Noviherbaspirillum cavernae</name>
    <dbReference type="NCBI Taxonomy" id="2320862"/>
    <lineage>
        <taxon>Bacteria</taxon>
        <taxon>Pseudomonadati</taxon>
        <taxon>Pseudomonadota</taxon>
        <taxon>Betaproteobacteria</taxon>
        <taxon>Burkholderiales</taxon>
        <taxon>Oxalobacteraceae</taxon>
        <taxon>Noviherbaspirillum</taxon>
    </lineage>
</organism>
<dbReference type="RefSeq" id="WP_119737018.1">
    <property type="nucleotide sequence ID" value="NZ_QYUN01000002.1"/>
</dbReference>
<dbReference type="InterPro" id="IPR028081">
    <property type="entry name" value="Leu-bd"/>
</dbReference>
<reference evidence="7 8" key="1">
    <citation type="submission" date="2018-09" db="EMBL/GenBank/DDBJ databases">
        <authorList>
            <person name="Zhu H."/>
        </authorList>
    </citation>
    <scope>NUCLEOTIDE SEQUENCE [LARGE SCALE GENOMIC DNA]</scope>
    <source>
        <strain evidence="7 8">K2R10-39</strain>
    </source>
</reference>